<accession>A0A5C3QLK4</accession>
<keyword evidence="2" id="KW-1185">Reference proteome</keyword>
<feature type="non-terminal residue" evidence="1">
    <location>
        <position position="169"/>
    </location>
</feature>
<evidence type="ECO:0000313" key="2">
    <source>
        <dbReference type="Proteomes" id="UP000305067"/>
    </source>
</evidence>
<reference evidence="1 2" key="1">
    <citation type="journal article" date="2019" name="Nat. Ecol. Evol.">
        <title>Megaphylogeny resolves global patterns of mushroom evolution.</title>
        <authorList>
            <person name="Varga T."/>
            <person name="Krizsan K."/>
            <person name="Foldi C."/>
            <person name="Dima B."/>
            <person name="Sanchez-Garcia M."/>
            <person name="Sanchez-Ramirez S."/>
            <person name="Szollosi G.J."/>
            <person name="Szarkandi J.G."/>
            <person name="Papp V."/>
            <person name="Albert L."/>
            <person name="Andreopoulos W."/>
            <person name="Angelini C."/>
            <person name="Antonin V."/>
            <person name="Barry K.W."/>
            <person name="Bougher N.L."/>
            <person name="Buchanan P."/>
            <person name="Buyck B."/>
            <person name="Bense V."/>
            <person name="Catcheside P."/>
            <person name="Chovatia M."/>
            <person name="Cooper J."/>
            <person name="Damon W."/>
            <person name="Desjardin D."/>
            <person name="Finy P."/>
            <person name="Geml J."/>
            <person name="Haridas S."/>
            <person name="Hughes K."/>
            <person name="Justo A."/>
            <person name="Karasinski D."/>
            <person name="Kautmanova I."/>
            <person name="Kiss B."/>
            <person name="Kocsube S."/>
            <person name="Kotiranta H."/>
            <person name="LaButti K.M."/>
            <person name="Lechner B.E."/>
            <person name="Liimatainen K."/>
            <person name="Lipzen A."/>
            <person name="Lukacs Z."/>
            <person name="Mihaltcheva S."/>
            <person name="Morgado L.N."/>
            <person name="Niskanen T."/>
            <person name="Noordeloos M.E."/>
            <person name="Ohm R.A."/>
            <person name="Ortiz-Santana B."/>
            <person name="Ovrebo C."/>
            <person name="Racz N."/>
            <person name="Riley R."/>
            <person name="Savchenko A."/>
            <person name="Shiryaev A."/>
            <person name="Soop K."/>
            <person name="Spirin V."/>
            <person name="Szebenyi C."/>
            <person name="Tomsovsky M."/>
            <person name="Tulloss R.E."/>
            <person name="Uehling J."/>
            <person name="Grigoriev I.V."/>
            <person name="Vagvolgyi C."/>
            <person name="Papp T."/>
            <person name="Martin F.M."/>
            <person name="Miettinen O."/>
            <person name="Hibbett D.S."/>
            <person name="Nagy L.G."/>
        </authorList>
    </citation>
    <scope>NUCLEOTIDE SEQUENCE [LARGE SCALE GENOMIC DNA]</scope>
    <source>
        <strain evidence="1 2">CBS 309.79</strain>
    </source>
</reference>
<sequence length="169" mass="18564">MEAELQSLKPEFSSLQIANTKLEEKVEGLGAAVPRLEAELKSPNAEVDRLRIACDAGEAANTRLKTELEELKGSVVPRLEAEMVELREMMHIALAKVASGGNREAIEDWRSDVSAGSFSNADNAVEFEMMSGGRRVLSRGCACVDKILHVFLWRYSASLNLIWSVDTAL</sequence>
<proteinExistence type="predicted"/>
<protein>
    <submittedName>
        <fullName evidence="1">Uncharacterized protein</fullName>
    </submittedName>
</protein>
<dbReference type="Proteomes" id="UP000305067">
    <property type="component" value="Unassembled WGS sequence"/>
</dbReference>
<dbReference type="EMBL" id="ML178823">
    <property type="protein sequence ID" value="TFL02228.1"/>
    <property type="molecule type" value="Genomic_DNA"/>
</dbReference>
<evidence type="ECO:0000313" key="1">
    <source>
        <dbReference type="EMBL" id="TFL02228.1"/>
    </source>
</evidence>
<organism evidence="1 2">
    <name type="scientific">Pterulicium gracile</name>
    <dbReference type="NCBI Taxonomy" id="1884261"/>
    <lineage>
        <taxon>Eukaryota</taxon>
        <taxon>Fungi</taxon>
        <taxon>Dikarya</taxon>
        <taxon>Basidiomycota</taxon>
        <taxon>Agaricomycotina</taxon>
        <taxon>Agaricomycetes</taxon>
        <taxon>Agaricomycetidae</taxon>
        <taxon>Agaricales</taxon>
        <taxon>Pleurotineae</taxon>
        <taxon>Pterulaceae</taxon>
        <taxon>Pterulicium</taxon>
    </lineage>
</organism>
<name>A0A5C3QLK4_9AGAR</name>
<dbReference type="AlphaFoldDB" id="A0A5C3QLK4"/>
<gene>
    <name evidence="1" type="ORF">BDV98DRAFT_566919</name>
</gene>